<sequence length="303" mass="35400">MYIVNSISEFHRQLSLPEPLHPLVSVIDVSEMKPAESEIWGQFFVNFYSISLKKDVTAKVKYGQQYYDFDKGTMNFIAPRQVQSLSISEIQQMRLECGQGYMLMFHPDFLHKHPIAAAIKNYGFFSYAVNEALHLSQREEKDIIEIFQKITQEYQHIDRHTQAVILSQIDLLLNYSNRFYERQFITRKAVNNDLLSSMERLLNDYFDNEETLKNGLPTVEFLAGKLNVSAHYLSDMLRSLTGQNAQMHIHEKLIEKAKEYLSSTNLSVAEIAYQLGFEYPQSFNRLFKKKTNISPLEFRASFY</sequence>
<name>A0A1H7TVQ6_9SPHI</name>
<dbReference type="OrthoDB" id="9816214at2"/>
<dbReference type="Proteomes" id="UP000198916">
    <property type="component" value="Unassembled WGS sequence"/>
</dbReference>
<dbReference type="Gene3D" id="1.10.10.60">
    <property type="entry name" value="Homeodomain-like"/>
    <property type="match status" value="1"/>
</dbReference>
<dbReference type="PRINTS" id="PR00032">
    <property type="entry name" value="HTHARAC"/>
</dbReference>
<dbReference type="GO" id="GO:0043565">
    <property type="term" value="F:sequence-specific DNA binding"/>
    <property type="evidence" value="ECO:0007669"/>
    <property type="project" value="InterPro"/>
</dbReference>
<proteinExistence type="predicted"/>
<dbReference type="AlphaFoldDB" id="A0A1H7TVQ6"/>
<keyword evidence="2" id="KW-0238">DNA-binding</keyword>
<keyword evidence="1" id="KW-0805">Transcription regulation</keyword>
<gene>
    <name evidence="5" type="ORF">SAMN05421740_11276</name>
</gene>
<evidence type="ECO:0000256" key="3">
    <source>
        <dbReference type="ARBA" id="ARBA00023163"/>
    </source>
</evidence>
<evidence type="ECO:0000259" key="4">
    <source>
        <dbReference type="PROSITE" id="PS01124"/>
    </source>
</evidence>
<dbReference type="InterPro" id="IPR009057">
    <property type="entry name" value="Homeodomain-like_sf"/>
</dbReference>
<dbReference type="Pfam" id="PF12833">
    <property type="entry name" value="HTH_18"/>
    <property type="match status" value="1"/>
</dbReference>
<protein>
    <submittedName>
        <fullName evidence="5">Transcriptional regulator, AraC family</fullName>
    </submittedName>
</protein>
<dbReference type="InterPro" id="IPR018060">
    <property type="entry name" value="HTH_AraC"/>
</dbReference>
<dbReference type="PANTHER" id="PTHR43280:SF32">
    <property type="entry name" value="TRANSCRIPTIONAL REGULATORY PROTEIN"/>
    <property type="match status" value="1"/>
</dbReference>
<dbReference type="SUPFAM" id="SSF46689">
    <property type="entry name" value="Homeodomain-like"/>
    <property type="match status" value="1"/>
</dbReference>
<evidence type="ECO:0000256" key="2">
    <source>
        <dbReference type="ARBA" id="ARBA00023125"/>
    </source>
</evidence>
<dbReference type="EMBL" id="FNZR01000012">
    <property type="protein sequence ID" value="SEL88017.1"/>
    <property type="molecule type" value="Genomic_DNA"/>
</dbReference>
<dbReference type="SMART" id="SM00342">
    <property type="entry name" value="HTH_ARAC"/>
    <property type="match status" value="1"/>
</dbReference>
<feature type="domain" description="HTH araC/xylS-type" evidence="4">
    <location>
        <begin position="196"/>
        <end position="301"/>
    </location>
</feature>
<dbReference type="InterPro" id="IPR020449">
    <property type="entry name" value="Tscrpt_reg_AraC-type_HTH"/>
</dbReference>
<dbReference type="PROSITE" id="PS01124">
    <property type="entry name" value="HTH_ARAC_FAMILY_2"/>
    <property type="match status" value="1"/>
</dbReference>
<dbReference type="GO" id="GO:0003700">
    <property type="term" value="F:DNA-binding transcription factor activity"/>
    <property type="evidence" value="ECO:0007669"/>
    <property type="project" value="InterPro"/>
</dbReference>
<reference evidence="6" key="1">
    <citation type="submission" date="2016-10" db="EMBL/GenBank/DDBJ databases">
        <authorList>
            <person name="Varghese N."/>
            <person name="Submissions S."/>
        </authorList>
    </citation>
    <scope>NUCLEOTIDE SEQUENCE [LARGE SCALE GENOMIC DNA]</scope>
    <source>
        <strain evidence="6">Jip14</strain>
    </source>
</reference>
<evidence type="ECO:0000313" key="5">
    <source>
        <dbReference type="EMBL" id="SEL88017.1"/>
    </source>
</evidence>
<accession>A0A1H7TVQ6</accession>
<organism evidence="5 6">
    <name type="scientific">Parapedobacter koreensis</name>
    <dbReference type="NCBI Taxonomy" id="332977"/>
    <lineage>
        <taxon>Bacteria</taxon>
        <taxon>Pseudomonadati</taxon>
        <taxon>Bacteroidota</taxon>
        <taxon>Sphingobacteriia</taxon>
        <taxon>Sphingobacteriales</taxon>
        <taxon>Sphingobacteriaceae</taxon>
        <taxon>Parapedobacter</taxon>
    </lineage>
</organism>
<keyword evidence="6" id="KW-1185">Reference proteome</keyword>
<evidence type="ECO:0000256" key="1">
    <source>
        <dbReference type="ARBA" id="ARBA00023015"/>
    </source>
</evidence>
<dbReference type="STRING" id="332977.SAMN05421740_11276"/>
<dbReference type="PANTHER" id="PTHR43280">
    <property type="entry name" value="ARAC-FAMILY TRANSCRIPTIONAL REGULATOR"/>
    <property type="match status" value="1"/>
</dbReference>
<evidence type="ECO:0000313" key="6">
    <source>
        <dbReference type="Proteomes" id="UP000198916"/>
    </source>
</evidence>
<dbReference type="RefSeq" id="WP_090608896.1">
    <property type="nucleotide sequence ID" value="NZ_FNZR01000012.1"/>
</dbReference>
<keyword evidence="3" id="KW-0804">Transcription</keyword>